<comment type="caution">
    <text evidence="2">The sequence shown here is derived from an EMBL/GenBank/DDBJ whole genome shotgun (WGS) entry which is preliminary data.</text>
</comment>
<evidence type="ECO:0000313" key="2">
    <source>
        <dbReference type="EMBL" id="MFD0786636.1"/>
    </source>
</evidence>
<feature type="non-terminal residue" evidence="2">
    <location>
        <position position="74"/>
    </location>
</feature>
<sequence>MSHDVVSPMEGTVHPTGDADGSVNGRNGDATARVTSSGTGAVGPDGGVRPGVIRPDLVSPLRGDGPGEPLPSAG</sequence>
<name>A0ABW3A7R6_9ACTN</name>
<reference evidence="3" key="1">
    <citation type="journal article" date="2019" name="Int. J. Syst. Evol. Microbiol.">
        <title>The Global Catalogue of Microorganisms (GCM) 10K type strain sequencing project: providing services to taxonomists for standard genome sequencing and annotation.</title>
        <authorList>
            <consortium name="The Broad Institute Genomics Platform"/>
            <consortium name="The Broad Institute Genome Sequencing Center for Infectious Disease"/>
            <person name="Wu L."/>
            <person name="Ma J."/>
        </authorList>
    </citation>
    <scope>NUCLEOTIDE SEQUENCE [LARGE SCALE GENOMIC DNA]</scope>
    <source>
        <strain evidence="3">JCM 32148</strain>
    </source>
</reference>
<organism evidence="2 3">
    <name type="scientific">Micromonospora azadirachtae</name>
    <dbReference type="NCBI Taxonomy" id="1970735"/>
    <lineage>
        <taxon>Bacteria</taxon>
        <taxon>Bacillati</taxon>
        <taxon>Actinomycetota</taxon>
        <taxon>Actinomycetes</taxon>
        <taxon>Micromonosporales</taxon>
        <taxon>Micromonosporaceae</taxon>
        <taxon>Micromonospora</taxon>
    </lineage>
</organism>
<feature type="compositionally biased region" description="Gly residues" evidence="1">
    <location>
        <begin position="40"/>
        <end position="49"/>
    </location>
</feature>
<keyword evidence="3" id="KW-1185">Reference proteome</keyword>
<accession>A0ABW3A7R6</accession>
<gene>
    <name evidence="2" type="ORF">ACFQZ8_22275</name>
</gene>
<feature type="region of interest" description="Disordered" evidence="1">
    <location>
        <begin position="1"/>
        <end position="74"/>
    </location>
</feature>
<evidence type="ECO:0000256" key="1">
    <source>
        <dbReference type="SAM" id="MobiDB-lite"/>
    </source>
</evidence>
<evidence type="ECO:0000313" key="3">
    <source>
        <dbReference type="Proteomes" id="UP001597053"/>
    </source>
</evidence>
<dbReference type="EMBL" id="JBHTHM010001479">
    <property type="protein sequence ID" value="MFD0786636.1"/>
    <property type="molecule type" value="Genomic_DNA"/>
</dbReference>
<dbReference type="Proteomes" id="UP001597053">
    <property type="component" value="Unassembled WGS sequence"/>
</dbReference>
<proteinExistence type="predicted"/>
<protein>
    <submittedName>
        <fullName evidence="2">Uncharacterized protein</fullName>
    </submittedName>
</protein>